<keyword evidence="2" id="KW-1133">Transmembrane helix</keyword>
<dbReference type="RefSeq" id="WP_332617263.1">
    <property type="nucleotide sequence ID" value="NZ_JAXGFP010000005.1"/>
</dbReference>
<sequence length="212" mass="23170">MSDSRHPDQDPAPAPHPLDTRTRNRNRALLVTILLLFFGSMLVAGALRFSGWMPEGRKNHGTLLEPPVDLREVVPSLVDGGEYHWNPDERIWRIAVAPPADCGTGCGALAEQLDTVWRLFGKDADRVHVLWVCGSTGCLPPDGAPRPRTLQLLQPEPRLHGALSAAPTADEGAAHAPSVYVIDPNGFVILRYPPGFDSVELRADMVKLLKLI</sequence>
<evidence type="ECO:0000256" key="1">
    <source>
        <dbReference type="SAM" id="MobiDB-lite"/>
    </source>
</evidence>
<comment type="caution">
    <text evidence="3">The sequence shown here is derived from an EMBL/GenBank/DDBJ whole genome shotgun (WGS) entry which is preliminary data.</text>
</comment>
<keyword evidence="2" id="KW-0472">Membrane</keyword>
<reference evidence="3 4" key="1">
    <citation type="journal article" date="2016" name="Int. J. Syst. Evol. Microbiol.">
        <title>Lysobacter erysipheiresistens sp. nov., an antagonist of powdery mildew, isolated from tobacco-cultivated soil.</title>
        <authorList>
            <person name="Xie B."/>
            <person name="Li T."/>
            <person name="Lin X."/>
            <person name="Wang C.J."/>
            <person name="Chen Y.J."/>
            <person name="Liu W.J."/>
            <person name="Zhao Z.W."/>
        </authorList>
    </citation>
    <scope>NUCLEOTIDE SEQUENCE [LARGE SCALE GENOMIC DNA]</scope>
    <source>
        <strain evidence="3 4">RS-LYSO-3</strain>
    </source>
</reference>
<keyword evidence="4" id="KW-1185">Reference proteome</keyword>
<keyword evidence="2" id="KW-0812">Transmembrane</keyword>
<feature type="transmembrane region" description="Helical" evidence="2">
    <location>
        <begin position="28"/>
        <end position="49"/>
    </location>
</feature>
<evidence type="ECO:0000256" key="2">
    <source>
        <dbReference type="SAM" id="Phobius"/>
    </source>
</evidence>
<proteinExistence type="predicted"/>
<evidence type="ECO:0000313" key="3">
    <source>
        <dbReference type="EMBL" id="MEG3184608.1"/>
    </source>
</evidence>
<feature type="region of interest" description="Disordered" evidence="1">
    <location>
        <begin position="1"/>
        <end position="21"/>
    </location>
</feature>
<accession>A0ABU7Z071</accession>
<evidence type="ECO:0008006" key="5">
    <source>
        <dbReference type="Google" id="ProtNLM"/>
    </source>
</evidence>
<dbReference type="EMBL" id="JAXGFP010000005">
    <property type="protein sequence ID" value="MEG3184608.1"/>
    <property type="molecule type" value="Genomic_DNA"/>
</dbReference>
<dbReference type="SUPFAM" id="SSF52833">
    <property type="entry name" value="Thioredoxin-like"/>
    <property type="match status" value="1"/>
</dbReference>
<dbReference type="InterPro" id="IPR036249">
    <property type="entry name" value="Thioredoxin-like_sf"/>
</dbReference>
<gene>
    <name evidence="3" type="ORF">SNE34_11370</name>
</gene>
<organism evidence="3 4">
    <name type="scientific">Novilysobacter erysipheiresistens</name>
    <dbReference type="NCBI Taxonomy" id="1749332"/>
    <lineage>
        <taxon>Bacteria</taxon>
        <taxon>Pseudomonadati</taxon>
        <taxon>Pseudomonadota</taxon>
        <taxon>Gammaproteobacteria</taxon>
        <taxon>Lysobacterales</taxon>
        <taxon>Lysobacteraceae</taxon>
        <taxon>Novilysobacter</taxon>
    </lineage>
</organism>
<dbReference type="Proteomes" id="UP001355056">
    <property type="component" value="Unassembled WGS sequence"/>
</dbReference>
<evidence type="ECO:0000313" key="4">
    <source>
        <dbReference type="Proteomes" id="UP001355056"/>
    </source>
</evidence>
<name>A0ABU7Z071_9GAMM</name>
<protein>
    <recommendedName>
        <fullName evidence="5">Thioredoxin domain-containing protein</fullName>
    </recommendedName>
</protein>